<keyword evidence="21" id="KW-1185">Reference proteome</keyword>
<evidence type="ECO:0000256" key="15">
    <source>
        <dbReference type="PIRSR" id="PIRSR006404-1"/>
    </source>
</evidence>
<comment type="caution">
    <text evidence="20">The sequence shown here is derived from an EMBL/GenBank/DDBJ whole genome shotgun (WGS) entry which is preliminary data.</text>
</comment>
<evidence type="ECO:0000256" key="17">
    <source>
        <dbReference type="PROSITE-ProRule" id="PRU00703"/>
    </source>
</evidence>
<feature type="region of interest" description="Disordered" evidence="18">
    <location>
        <begin position="370"/>
        <end position="402"/>
    </location>
</feature>
<keyword evidence="10 14" id="KW-1133">Transmembrane helix</keyword>
<evidence type="ECO:0000256" key="12">
    <source>
        <dbReference type="ARBA" id="ARBA00023122"/>
    </source>
</evidence>
<evidence type="ECO:0000256" key="18">
    <source>
        <dbReference type="SAM" id="MobiDB-lite"/>
    </source>
</evidence>
<feature type="transmembrane region" description="Helical" evidence="14">
    <location>
        <begin position="189"/>
        <end position="208"/>
    </location>
</feature>
<dbReference type="InterPro" id="IPR008915">
    <property type="entry name" value="Peptidase_M50"/>
</dbReference>
<accession>A0A3M2L1D2</accession>
<dbReference type="Pfam" id="PF02163">
    <property type="entry name" value="Peptidase_M50"/>
    <property type="match status" value="2"/>
</dbReference>
<dbReference type="PANTHER" id="PTHR39188:SF3">
    <property type="entry name" value="STAGE IV SPORULATION PROTEIN FB"/>
    <property type="match status" value="1"/>
</dbReference>
<feature type="binding site" evidence="16">
    <location>
        <position position="68"/>
    </location>
    <ligand>
        <name>Zn(2+)</name>
        <dbReference type="ChEBI" id="CHEBI:29105"/>
        <note>catalytic</note>
    </ligand>
</feature>
<keyword evidence="3 14" id="KW-1003">Cell membrane</keyword>
<keyword evidence="4 14" id="KW-0645">Protease</keyword>
<organism evidence="20 21">
    <name type="scientific">Nocardia stercoris</name>
    <dbReference type="NCBI Taxonomy" id="2483361"/>
    <lineage>
        <taxon>Bacteria</taxon>
        <taxon>Bacillati</taxon>
        <taxon>Actinomycetota</taxon>
        <taxon>Actinomycetes</taxon>
        <taxon>Mycobacteriales</taxon>
        <taxon>Nocardiaceae</taxon>
        <taxon>Nocardia</taxon>
    </lineage>
</organism>
<evidence type="ECO:0000256" key="3">
    <source>
        <dbReference type="ARBA" id="ARBA00022475"/>
    </source>
</evidence>
<dbReference type="Gene3D" id="3.10.580.10">
    <property type="entry name" value="CBS-domain"/>
    <property type="match status" value="1"/>
</dbReference>
<dbReference type="SUPFAM" id="SSF54631">
    <property type="entry name" value="CBS-domain pair"/>
    <property type="match status" value="1"/>
</dbReference>
<reference evidence="20 21" key="1">
    <citation type="submission" date="2018-10" db="EMBL/GenBank/DDBJ databases">
        <title>Isolation from cow dung.</title>
        <authorList>
            <person name="Ling L."/>
        </authorList>
    </citation>
    <scope>NUCLEOTIDE SEQUENCE [LARGE SCALE GENOMIC DNA]</scope>
    <source>
        <strain evidence="20 21">NEAU-LL90</strain>
    </source>
</reference>
<feature type="compositionally biased region" description="Low complexity" evidence="18">
    <location>
        <begin position="370"/>
        <end position="384"/>
    </location>
</feature>
<evidence type="ECO:0000259" key="19">
    <source>
        <dbReference type="PROSITE" id="PS51371"/>
    </source>
</evidence>
<comment type="similarity">
    <text evidence="2 14">Belongs to the peptidase M50B family.</text>
</comment>
<dbReference type="OrthoDB" id="9781963at2"/>
<dbReference type="InterPro" id="IPR016483">
    <property type="entry name" value="UCP006404_Pept_M50_CBS"/>
</dbReference>
<protein>
    <recommendedName>
        <fullName evidence="14">Zinc metalloprotease</fullName>
    </recommendedName>
</protein>
<dbReference type="Pfam" id="PF00571">
    <property type="entry name" value="CBS"/>
    <property type="match status" value="2"/>
</dbReference>
<evidence type="ECO:0000256" key="5">
    <source>
        <dbReference type="ARBA" id="ARBA00022692"/>
    </source>
</evidence>
<feature type="domain" description="CBS" evidence="19">
    <location>
        <begin position="249"/>
        <end position="307"/>
    </location>
</feature>
<dbReference type="GO" id="GO:0005886">
    <property type="term" value="C:plasma membrane"/>
    <property type="evidence" value="ECO:0007669"/>
    <property type="project" value="UniProtKB-SubCell"/>
</dbReference>
<evidence type="ECO:0000256" key="4">
    <source>
        <dbReference type="ARBA" id="ARBA00022670"/>
    </source>
</evidence>
<dbReference type="PIRSF" id="PIRSF006404">
    <property type="entry name" value="UCP006404_Pept_M50_CBS"/>
    <property type="match status" value="1"/>
</dbReference>
<feature type="transmembrane region" description="Helical" evidence="14">
    <location>
        <begin position="134"/>
        <end position="157"/>
    </location>
</feature>
<evidence type="ECO:0000256" key="6">
    <source>
        <dbReference type="ARBA" id="ARBA00022723"/>
    </source>
</evidence>
<dbReference type="PROSITE" id="PS51371">
    <property type="entry name" value="CBS"/>
    <property type="match status" value="2"/>
</dbReference>
<evidence type="ECO:0000256" key="13">
    <source>
        <dbReference type="ARBA" id="ARBA00023136"/>
    </source>
</evidence>
<dbReference type="Proteomes" id="UP000279275">
    <property type="component" value="Unassembled WGS sequence"/>
</dbReference>
<evidence type="ECO:0000256" key="2">
    <source>
        <dbReference type="ARBA" id="ARBA00007931"/>
    </source>
</evidence>
<evidence type="ECO:0000256" key="16">
    <source>
        <dbReference type="PIRSR" id="PIRSR006404-2"/>
    </source>
</evidence>
<name>A0A3M2L1D2_9NOCA</name>
<evidence type="ECO:0000313" key="20">
    <source>
        <dbReference type="EMBL" id="RMI31457.1"/>
    </source>
</evidence>
<evidence type="ECO:0000256" key="14">
    <source>
        <dbReference type="PIRNR" id="PIRNR006404"/>
    </source>
</evidence>
<dbReference type="AlphaFoldDB" id="A0A3M2L1D2"/>
<keyword evidence="11 14" id="KW-0482">Metalloprotease</keyword>
<keyword evidence="8 14" id="KW-0378">Hydrolase</keyword>
<comment type="cofactor">
    <cofactor evidence="14 16">
        <name>Zn(2+)</name>
        <dbReference type="ChEBI" id="CHEBI:29105"/>
    </cofactor>
    <text evidence="14 16">Binds 1 zinc ion per subunit.</text>
</comment>
<feature type="transmembrane region" description="Helical" evidence="14">
    <location>
        <begin position="106"/>
        <end position="128"/>
    </location>
</feature>
<evidence type="ECO:0000256" key="8">
    <source>
        <dbReference type="ARBA" id="ARBA00022801"/>
    </source>
</evidence>
<evidence type="ECO:0000256" key="1">
    <source>
        <dbReference type="ARBA" id="ARBA00004651"/>
    </source>
</evidence>
<comment type="subcellular location">
    <subcellularLocation>
        <location evidence="1 14">Cell membrane</location>
        <topology evidence="1 14">Multi-pass membrane protein</topology>
    </subcellularLocation>
</comment>
<evidence type="ECO:0000256" key="7">
    <source>
        <dbReference type="ARBA" id="ARBA00022737"/>
    </source>
</evidence>
<feature type="domain" description="CBS" evidence="19">
    <location>
        <begin position="315"/>
        <end position="373"/>
    </location>
</feature>
<dbReference type="GO" id="GO:0046872">
    <property type="term" value="F:metal ion binding"/>
    <property type="evidence" value="ECO:0007669"/>
    <property type="project" value="UniProtKB-UniRule"/>
</dbReference>
<keyword evidence="13 14" id="KW-0472">Membrane</keyword>
<keyword evidence="9 14" id="KW-0862">Zinc</keyword>
<evidence type="ECO:0000256" key="10">
    <source>
        <dbReference type="ARBA" id="ARBA00022989"/>
    </source>
</evidence>
<feature type="active site" evidence="15">
    <location>
        <position position="65"/>
    </location>
</feature>
<dbReference type="InterPro" id="IPR000644">
    <property type="entry name" value="CBS_dom"/>
</dbReference>
<proteinExistence type="inferred from homology"/>
<evidence type="ECO:0000256" key="11">
    <source>
        <dbReference type="ARBA" id="ARBA00023049"/>
    </source>
</evidence>
<dbReference type="GO" id="GO:0006508">
    <property type="term" value="P:proteolysis"/>
    <property type="evidence" value="ECO:0007669"/>
    <property type="project" value="UniProtKB-KW"/>
</dbReference>
<keyword evidence="6 14" id="KW-0479">Metal-binding</keyword>
<dbReference type="RefSeq" id="WP_122189407.1">
    <property type="nucleotide sequence ID" value="NZ_RFFH01000007.1"/>
</dbReference>
<dbReference type="GO" id="GO:0008237">
    <property type="term" value="F:metallopeptidase activity"/>
    <property type="evidence" value="ECO:0007669"/>
    <property type="project" value="UniProtKB-UniRule"/>
</dbReference>
<evidence type="ECO:0000313" key="21">
    <source>
        <dbReference type="Proteomes" id="UP000279275"/>
    </source>
</evidence>
<evidence type="ECO:0000256" key="9">
    <source>
        <dbReference type="ARBA" id="ARBA00022833"/>
    </source>
</evidence>
<gene>
    <name evidence="20" type="ORF">EBN03_19145</name>
</gene>
<feature type="binding site" evidence="16">
    <location>
        <position position="64"/>
    </location>
    <ligand>
        <name>Zn(2+)</name>
        <dbReference type="ChEBI" id="CHEBI:29105"/>
        <note>catalytic</note>
    </ligand>
</feature>
<dbReference type="EMBL" id="RFFH01000007">
    <property type="protein sequence ID" value="RMI31457.1"/>
    <property type="molecule type" value="Genomic_DNA"/>
</dbReference>
<feature type="binding site" evidence="16">
    <location>
        <position position="163"/>
    </location>
    <ligand>
        <name>Zn(2+)</name>
        <dbReference type="ChEBI" id="CHEBI:29105"/>
        <note>catalytic</note>
    </ligand>
</feature>
<keyword evidence="12 17" id="KW-0129">CBS domain</keyword>
<feature type="transmembrane region" description="Helical" evidence="14">
    <location>
        <begin position="12"/>
        <end position="32"/>
    </location>
</feature>
<keyword evidence="5 14" id="KW-0812">Transmembrane</keyword>
<dbReference type="SMART" id="SM00116">
    <property type="entry name" value="CBS"/>
    <property type="match status" value="2"/>
</dbReference>
<sequence length="402" mass="41555">MLRGTIPLGRIAGIRVGLNWSVLVTLALFTVVLAADLDGHGSRIAVWTAAATAAVLLLGALATHELAHSIVASRNGVRVDRIILWLLGGMSELTDEPPDARTELKVALAGPLTSLGIAVLAFLAAAAAQSAAPGSVVVAALLWLSVMNAALAVFNLLPGAPLDGGRVLHAALWWRNGDRLRSATTAARAGRALGVGLILLGIAEMVTTRQLGGLWLGLLGWFLQTSADGELAIAGMRHRLGDTRIRDVMSTPVSVVPARWTVTDLLNSTVAHSRHRVFPVVDDAGRPVDVVAWADLARVTPARRSDTTLDAVGRALPAGAVVTEDTLLADAAARVVLRPKLDAIVAVDAAGRVTGIVTATDLATACDRSALGLPGGTATAPGPARRSEDRPTATGPLVGRSR</sequence>
<dbReference type="PANTHER" id="PTHR39188">
    <property type="entry name" value="MEMBRANE-ASSOCIATED ZINC METALLOPROTEASE M50B"/>
    <property type="match status" value="1"/>
</dbReference>
<keyword evidence="7" id="KW-0677">Repeat</keyword>
<dbReference type="InterPro" id="IPR046342">
    <property type="entry name" value="CBS_dom_sf"/>
</dbReference>
<feature type="transmembrane region" description="Helical" evidence="14">
    <location>
        <begin position="44"/>
        <end position="64"/>
    </location>
</feature>